<sequence>MSTIALGPLMIRADILVFLISAVMGFLVLKVRLRGREESGWMLDTYVNALIIGFVVWKFSMILFDPIRTIQHPSSLLYFTGGDQGIWLGTALALAYVGVRLNKKRSLVVPLMKAAMLSYLAGAFTRHVFLWFWDESLGKMALMYALLHGVLAIWAWIKYDSSIRIFGSIALWYSIGSVLIPFFDEGRITVVAGFNSVQIAFGVLALGILILDMFFTKQQNKSADHQ</sequence>
<dbReference type="AlphaFoldDB" id="A0A1X7HAA8"/>
<evidence type="ECO:0000313" key="2">
    <source>
        <dbReference type="EMBL" id="SMF82695.1"/>
    </source>
</evidence>
<feature type="transmembrane region" description="Helical" evidence="1">
    <location>
        <begin position="189"/>
        <end position="211"/>
    </location>
</feature>
<name>A0A1X7HAA8_9BACL</name>
<feature type="transmembrane region" description="Helical" evidence="1">
    <location>
        <begin position="84"/>
        <end position="102"/>
    </location>
</feature>
<feature type="transmembrane region" description="Helical" evidence="1">
    <location>
        <begin position="45"/>
        <end position="64"/>
    </location>
</feature>
<keyword evidence="1" id="KW-0472">Membrane</keyword>
<feature type="transmembrane region" description="Helical" evidence="1">
    <location>
        <begin position="139"/>
        <end position="157"/>
    </location>
</feature>
<organism evidence="2 3">
    <name type="scientific">Paenibacillus uliginis N3/975</name>
    <dbReference type="NCBI Taxonomy" id="1313296"/>
    <lineage>
        <taxon>Bacteria</taxon>
        <taxon>Bacillati</taxon>
        <taxon>Bacillota</taxon>
        <taxon>Bacilli</taxon>
        <taxon>Bacillales</taxon>
        <taxon>Paenibacillaceae</taxon>
        <taxon>Paenibacillus</taxon>
    </lineage>
</organism>
<reference evidence="2 3" key="1">
    <citation type="submission" date="2017-04" db="EMBL/GenBank/DDBJ databases">
        <authorList>
            <person name="Afonso C.L."/>
            <person name="Miller P.J."/>
            <person name="Scott M.A."/>
            <person name="Spackman E."/>
            <person name="Goraichik I."/>
            <person name="Dimitrov K.M."/>
            <person name="Suarez D.L."/>
            <person name="Swayne D.E."/>
        </authorList>
    </citation>
    <scope>NUCLEOTIDE SEQUENCE [LARGE SCALE GENOMIC DNA]</scope>
    <source>
        <strain evidence="2 3">N3/975</strain>
    </source>
</reference>
<keyword evidence="1" id="KW-0812">Transmembrane</keyword>
<evidence type="ECO:0000256" key="1">
    <source>
        <dbReference type="SAM" id="Phobius"/>
    </source>
</evidence>
<feature type="transmembrane region" description="Helical" evidence="1">
    <location>
        <begin position="114"/>
        <end position="133"/>
    </location>
</feature>
<evidence type="ECO:0000313" key="3">
    <source>
        <dbReference type="Proteomes" id="UP000192940"/>
    </source>
</evidence>
<dbReference type="RefSeq" id="WP_208919234.1">
    <property type="nucleotide sequence ID" value="NZ_LT840184.1"/>
</dbReference>
<keyword evidence="1" id="KW-1133">Transmembrane helix</keyword>
<dbReference type="Proteomes" id="UP000192940">
    <property type="component" value="Chromosome I"/>
</dbReference>
<gene>
    <name evidence="2" type="ORF">SAMN05661091_2223</name>
</gene>
<dbReference type="STRING" id="1313296.SAMN05661091_2223"/>
<dbReference type="EMBL" id="LT840184">
    <property type="protein sequence ID" value="SMF82695.1"/>
    <property type="molecule type" value="Genomic_DNA"/>
</dbReference>
<feature type="transmembrane region" description="Helical" evidence="1">
    <location>
        <begin position="15"/>
        <end position="33"/>
    </location>
</feature>
<feature type="transmembrane region" description="Helical" evidence="1">
    <location>
        <begin position="164"/>
        <end position="183"/>
    </location>
</feature>
<evidence type="ECO:0008006" key="4">
    <source>
        <dbReference type="Google" id="ProtNLM"/>
    </source>
</evidence>
<keyword evidence="3" id="KW-1185">Reference proteome</keyword>
<accession>A0A1X7HAA8</accession>
<protein>
    <recommendedName>
        <fullName evidence="4">Prolipoprotein diacylglyceryl transferase</fullName>
    </recommendedName>
</protein>
<proteinExistence type="predicted"/>